<evidence type="ECO:0000313" key="3">
    <source>
        <dbReference type="Proteomes" id="UP001139353"/>
    </source>
</evidence>
<accession>A0A9X2C0N9</accession>
<name>A0A9X2C0N9_9BURK</name>
<dbReference type="SUPFAM" id="SSF48452">
    <property type="entry name" value="TPR-like"/>
    <property type="match status" value="1"/>
</dbReference>
<dbReference type="PANTHER" id="PTHR44523:SF1">
    <property type="entry name" value="TETRATRICOPEPTIDE REPEAT PROTEIN 13"/>
    <property type="match status" value="1"/>
</dbReference>
<feature type="repeat" description="TPR" evidence="1">
    <location>
        <begin position="74"/>
        <end position="107"/>
    </location>
</feature>
<evidence type="ECO:0000256" key="1">
    <source>
        <dbReference type="PROSITE-ProRule" id="PRU00339"/>
    </source>
</evidence>
<reference evidence="2" key="1">
    <citation type="submission" date="2021-11" db="EMBL/GenBank/DDBJ databases">
        <title>BS-T2-15 a new species belonging to the Comamonadaceae family isolated from the soil of a French oak forest.</title>
        <authorList>
            <person name="Mieszkin S."/>
            <person name="Alain K."/>
        </authorList>
    </citation>
    <scope>NUCLEOTIDE SEQUENCE</scope>
    <source>
        <strain evidence="2">BS-T2-15</strain>
    </source>
</reference>
<dbReference type="RefSeq" id="WP_275682629.1">
    <property type="nucleotide sequence ID" value="NZ_JAJLJH010000002.1"/>
</dbReference>
<dbReference type="AlphaFoldDB" id="A0A9X2C0N9"/>
<comment type="caution">
    <text evidence="2">The sequence shown here is derived from an EMBL/GenBank/DDBJ whole genome shotgun (WGS) entry which is preliminary data.</text>
</comment>
<dbReference type="Pfam" id="PF13424">
    <property type="entry name" value="TPR_12"/>
    <property type="match status" value="1"/>
</dbReference>
<sequence>MATVLAGCVTTGAPPKSPYHANNDDDIKTASDQTNADRLYNTRMELAQAYLGRNQPADALDQVKQALGAKPDMPAAYGLRGLIYAALGDSEKADESFHRAMQLAPHDADLMHNYGWYECQQRRFDDADAQFKRAIAEPNYRGAPRTMLVEGVCQARAGKMQDAERTLSRAYELDPANPTIAYNLSEVLYREAQFDRARFYIRRINNRQELASAQSLWLAARIEHKLGQGEQVKAMGAQLRERFAESPEALLFEKGKFDD</sequence>
<keyword evidence="1" id="KW-0802">TPR repeat</keyword>
<gene>
    <name evidence="2" type="primary">pilW</name>
    <name evidence="2" type="ORF">LPC04_12920</name>
</gene>
<proteinExistence type="predicted"/>
<dbReference type="InterPro" id="IPR013360">
    <property type="entry name" value="Pilus_4_PilW"/>
</dbReference>
<evidence type="ECO:0000313" key="2">
    <source>
        <dbReference type="EMBL" id="MCK9686611.1"/>
    </source>
</evidence>
<dbReference type="InterPro" id="IPR019734">
    <property type="entry name" value="TPR_rpt"/>
</dbReference>
<dbReference type="PANTHER" id="PTHR44523">
    <property type="entry name" value="TETRATRICOPEPTIDE REPEAT PROTEIN 13"/>
    <property type="match status" value="1"/>
</dbReference>
<dbReference type="PROSITE" id="PS50005">
    <property type="entry name" value="TPR"/>
    <property type="match status" value="2"/>
</dbReference>
<dbReference type="EMBL" id="JAJLJH010000002">
    <property type="protein sequence ID" value="MCK9686611.1"/>
    <property type="molecule type" value="Genomic_DNA"/>
</dbReference>
<protein>
    <submittedName>
        <fullName evidence="2">Type IV pilus biogenesis/stability protein PilW</fullName>
    </submittedName>
</protein>
<feature type="repeat" description="TPR" evidence="1">
    <location>
        <begin position="144"/>
        <end position="177"/>
    </location>
</feature>
<dbReference type="SMART" id="SM00028">
    <property type="entry name" value="TPR"/>
    <property type="match status" value="3"/>
</dbReference>
<dbReference type="NCBIfam" id="TIGR02521">
    <property type="entry name" value="type_IV_pilW"/>
    <property type="match status" value="1"/>
</dbReference>
<dbReference type="Proteomes" id="UP001139353">
    <property type="component" value="Unassembled WGS sequence"/>
</dbReference>
<dbReference type="Gene3D" id="1.25.40.10">
    <property type="entry name" value="Tetratricopeptide repeat domain"/>
    <property type="match status" value="1"/>
</dbReference>
<dbReference type="Pfam" id="PF14559">
    <property type="entry name" value="TPR_19"/>
    <property type="match status" value="1"/>
</dbReference>
<organism evidence="2 3">
    <name type="scientific">Scleromatobacter humisilvae</name>
    <dbReference type="NCBI Taxonomy" id="2897159"/>
    <lineage>
        <taxon>Bacteria</taxon>
        <taxon>Pseudomonadati</taxon>
        <taxon>Pseudomonadota</taxon>
        <taxon>Betaproteobacteria</taxon>
        <taxon>Burkholderiales</taxon>
        <taxon>Sphaerotilaceae</taxon>
        <taxon>Scleromatobacter</taxon>
    </lineage>
</organism>
<keyword evidence="3" id="KW-1185">Reference proteome</keyword>
<dbReference type="InterPro" id="IPR011990">
    <property type="entry name" value="TPR-like_helical_dom_sf"/>
</dbReference>